<dbReference type="AlphaFoldDB" id="A0A511AXY2"/>
<dbReference type="PIRSF" id="PIRSF000296">
    <property type="entry name" value="SrpA"/>
    <property type="match status" value="1"/>
</dbReference>
<dbReference type="OrthoDB" id="255727at2"/>
<dbReference type="PANTHER" id="PTHR11465:SF9">
    <property type="entry name" value="CATALASE"/>
    <property type="match status" value="1"/>
</dbReference>
<feature type="binding site" description="axial binding residue" evidence="9">
    <location>
        <position position="331"/>
    </location>
    <ligand>
        <name>heme</name>
        <dbReference type="ChEBI" id="CHEBI:30413"/>
    </ligand>
    <ligandPart>
        <name>Fe</name>
        <dbReference type="ChEBI" id="CHEBI:18248"/>
    </ligandPart>
</feature>
<evidence type="ECO:0000313" key="13">
    <source>
        <dbReference type="Proteomes" id="UP000321230"/>
    </source>
</evidence>
<dbReference type="GO" id="GO:0046872">
    <property type="term" value="F:metal ion binding"/>
    <property type="evidence" value="ECO:0007669"/>
    <property type="project" value="UniProtKB-KW"/>
</dbReference>
<sequence>MKTNAHATLASILRWLGVVALPAVLMLSFLWAGGWLTPSRLTQAAMLDALQKGGGMQSGFRRNHAKGICVTGWFDGNGNASILSTATVLQKARVPVIGRFALAGGLPYQADAPGKVRSMALRLSPSDGQEWRMGINDIPVFPVGTPQEFHDLQLAARPDPTTGKPDPARMRAFLTGHPWLQPAMVQIGQRTVSSGFGDDTYYSLDSFLLVAEGGTKTAIRWAMVPVQPAVPDGSHANDHDYLFHQIIDDIHAHPLQWRLMVTLASKDDAIDNPSKEWSQDDRQIDAGTLTLTGIESEENGACTGITFDPLVLPKGIMPSADPILPARSAVYMRSFYLRSGEHPTAPAISHEMTIPSANAKDKKS</sequence>
<name>A0A511AXY2_9PROT</name>
<evidence type="ECO:0000256" key="5">
    <source>
        <dbReference type="ARBA" id="ARBA00023002"/>
    </source>
</evidence>
<comment type="function">
    <text evidence="7">Has an organic peroxide-dependent peroxidase activity.</text>
</comment>
<keyword evidence="5 7" id="KW-0560">Oxidoreductase</keyword>
<feature type="active site" evidence="8">
    <location>
        <position position="64"/>
    </location>
</feature>
<dbReference type="RefSeq" id="WP_146794305.1">
    <property type="nucleotide sequence ID" value="NZ_BARC01000004.1"/>
</dbReference>
<comment type="caution">
    <text evidence="12">The sequence shown here is derived from an EMBL/GenBank/DDBJ whole genome shotgun (WGS) entry which is preliminary data.</text>
</comment>
<keyword evidence="10" id="KW-0812">Transmembrane</keyword>
<reference evidence="12 13" key="1">
    <citation type="submission" date="2019-07" db="EMBL/GenBank/DDBJ databases">
        <title>Whole genome shotgun sequence of Gluconobacter wancherniae NBRC 103581.</title>
        <authorList>
            <person name="Hosoyama A."/>
            <person name="Uohara A."/>
            <person name="Ohji S."/>
            <person name="Ichikawa N."/>
        </authorList>
    </citation>
    <scope>NUCLEOTIDE SEQUENCE [LARGE SCALE GENOMIC DNA]</scope>
    <source>
        <strain evidence="12 13">NBRC 103581</strain>
    </source>
</reference>
<dbReference type="GO" id="GO:0004096">
    <property type="term" value="F:catalase activity"/>
    <property type="evidence" value="ECO:0007669"/>
    <property type="project" value="InterPro"/>
</dbReference>
<proteinExistence type="inferred from homology"/>
<dbReference type="Gene3D" id="1.20.1280.120">
    <property type="match status" value="1"/>
</dbReference>
<organism evidence="12 13">
    <name type="scientific">Gluconobacter wancherniae NBRC 103581</name>
    <dbReference type="NCBI Taxonomy" id="656744"/>
    <lineage>
        <taxon>Bacteria</taxon>
        <taxon>Pseudomonadati</taxon>
        <taxon>Pseudomonadota</taxon>
        <taxon>Alphaproteobacteria</taxon>
        <taxon>Acetobacterales</taxon>
        <taxon>Acetobacteraceae</taxon>
        <taxon>Gluconobacter</taxon>
    </lineage>
</organism>
<comment type="cofactor">
    <cofactor evidence="7">
        <name>heme</name>
        <dbReference type="ChEBI" id="CHEBI:30413"/>
    </cofactor>
</comment>
<gene>
    <name evidence="12" type="ORF">GWA01_08380</name>
</gene>
<evidence type="ECO:0000256" key="3">
    <source>
        <dbReference type="ARBA" id="ARBA00022617"/>
    </source>
</evidence>
<dbReference type="SUPFAM" id="SSF56634">
    <property type="entry name" value="Heme-dependent catalase-like"/>
    <property type="match status" value="1"/>
</dbReference>
<keyword evidence="3 7" id="KW-0349">Heme</keyword>
<protein>
    <recommendedName>
        <fullName evidence="7">Catalase-related peroxidase</fullName>
        <ecNumber evidence="7">1.11.1.-</ecNumber>
    </recommendedName>
</protein>
<dbReference type="GO" id="GO:0005737">
    <property type="term" value="C:cytoplasm"/>
    <property type="evidence" value="ECO:0007669"/>
    <property type="project" value="TreeGrafter"/>
</dbReference>
<dbReference type="EC" id="1.11.1.-" evidence="7"/>
<dbReference type="Pfam" id="PF00199">
    <property type="entry name" value="Catalase"/>
    <property type="match status" value="1"/>
</dbReference>
<evidence type="ECO:0000259" key="11">
    <source>
        <dbReference type="SMART" id="SM01060"/>
    </source>
</evidence>
<dbReference type="SMART" id="SM01060">
    <property type="entry name" value="Catalase"/>
    <property type="match status" value="1"/>
</dbReference>
<keyword evidence="6 7" id="KW-0408">Iron</keyword>
<evidence type="ECO:0000256" key="8">
    <source>
        <dbReference type="PIRSR" id="PIRSR000296-1"/>
    </source>
</evidence>
<dbReference type="GO" id="GO:0042744">
    <property type="term" value="P:hydrogen peroxide catabolic process"/>
    <property type="evidence" value="ECO:0007669"/>
    <property type="project" value="TreeGrafter"/>
</dbReference>
<dbReference type="PANTHER" id="PTHR11465">
    <property type="entry name" value="CATALASE"/>
    <property type="match status" value="1"/>
</dbReference>
<dbReference type="PROSITE" id="PS51402">
    <property type="entry name" value="CATALASE_3"/>
    <property type="match status" value="1"/>
</dbReference>
<keyword evidence="10" id="KW-1133">Transmembrane helix</keyword>
<evidence type="ECO:0000256" key="1">
    <source>
        <dbReference type="ARBA" id="ARBA00005329"/>
    </source>
</evidence>
<keyword evidence="13" id="KW-1185">Reference proteome</keyword>
<keyword evidence="2 7" id="KW-0575">Peroxidase</keyword>
<dbReference type="InterPro" id="IPR011614">
    <property type="entry name" value="Catalase_core"/>
</dbReference>
<evidence type="ECO:0000313" key="12">
    <source>
        <dbReference type="EMBL" id="GEK93068.1"/>
    </source>
</evidence>
<dbReference type="Proteomes" id="UP000321230">
    <property type="component" value="Unassembled WGS sequence"/>
</dbReference>
<dbReference type="GO" id="GO:0020037">
    <property type="term" value="F:heme binding"/>
    <property type="evidence" value="ECO:0007669"/>
    <property type="project" value="InterPro"/>
</dbReference>
<dbReference type="GO" id="GO:0042542">
    <property type="term" value="P:response to hydrogen peroxide"/>
    <property type="evidence" value="ECO:0007669"/>
    <property type="project" value="TreeGrafter"/>
</dbReference>
<keyword evidence="10" id="KW-0472">Membrane</keyword>
<dbReference type="InterPro" id="IPR018028">
    <property type="entry name" value="Catalase"/>
</dbReference>
<accession>A0A511AXY2</accession>
<keyword evidence="4 7" id="KW-0479">Metal-binding</keyword>
<dbReference type="Gene3D" id="2.40.180.10">
    <property type="entry name" value="Catalase core domain"/>
    <property type="match status" value="1"/>
</dbReference>
<dbReference type="CDD" id="cd08153">
    <property type="entry name" value="srpA_like"/>
    <property type="match status" value="1"/>
</dbReference>
<comment type="similarity">
    <text evidence="1 7">Belongs to the catalase family.</text>
</comment>
<evidence type="ECO:0000256" key="4">
    <source>
        <dbReference type="ARBA" id="ARBA00022723"/>
    </source>
</evidence>
<dbReference type="EMBL" id="BJUZ01000001">
    <property type="protein sequence ID" value="GEK93068.1"/>
    <property type="molecule type" value="Genomic_DNA"/>
</dbReference>
<evidence type="ECO:0000256" key="7">
    <source>
        <dbReference type="PIRNR" id="PIRNR000296"/>
    </source>
</evidence>
<evidence type="ECO:0000256" key="6">
    <source>
        <dbReference type="ARBA" id="ARBA00023004"/>
    </source>
</evidence>
<feature type="domain" description="Catalase core" evidence="11">
    <location>
        <begin position="37"/>
        <end position="362"/>
    </location>
</feature>
<dbReference type="InterPro" id="IPR024168">
    <property type="entry name" value="Catalase_SrpA-type_pred"/>
</dbReference>
<evidence type="ECO:0000256" key="2">
    <source>
        <dbReference type="ARBA" id="ARBA00022559"/>
    </source>
</evidence>
<evidence type="ECO:0000256" key="10">
    <source>
        <dbReference type="SAM" id="Phobius"/>
    </source>
</evidence>
<feature type="transmembrane region" description="Helical" evidence="10">
    <location>
        <begin position="12"/>
        <end position="36"/>
    </location>
</feature>
<evidence type="ECO:0000256" key="9">
    <source>
        <dbReference type="PIRSR" id="PIRSR000296-2"/>
    </source>
</evidence>
<dbReference type="InterPro" id="IPR020835">
    <property type="entry name" value="Catalase_sf"/>
</dbReference>